<gene>
    <name evidence="8" type="primary">znuA</name>
    <name evidence="8" type="ORF">WNY58_14405</name>
</gene>
<dbReference type="Pfam" id="PF01297">
    <property type="entry name" value="ZnuA"/>
    <property type="match status" value="1"/>
</dbReference>
<dbReference type="NCBIfam" id="NF007091">
    <property type="entry name" value="PRK09545.1"/>
    <property type="match status" value="1"/>
</dbReference>
<feature type="compositionally biased region" description="Basic and acidic residues" evidence="6">
    <location>
        <begin position="104"/>
        <end position="128"/>
    </location>
</feature>
<keyword evidence="5" id="KW-0862">Zinc</keyword>
<comment type="similarity">
    <text evidence="1">Belongs to the bacterial solute-binding protein 9 family.</text>
</comment>
<feature type="signal peptide" evidence="7">
    <location>
        <begin position="1"/>
        <end position="18"/>
    </location>
</feature>
<evidence type="ECO:0000256" key="6">
    <source>
        <dbReference type="SAM" id="MobiDB-lite"/>
    </source>
</evidence>
<proteinExistence type="inferred from homology"/>
<dbReference type="EMBL" id="JBBMRA010000016">
    <property type="protein sequence ID" value="MEM5537578.1"/>
    <property type="molecule type" value="Genomic_DNA"/>
</dbReference>
<evidence type="ECO:0000256" key="1">
    <source>
        <dbReference type="ARBA" id="ARBA00011028"/>
    </source>
</evidence>
<keyword evidence="9" id="KW-1185">Reference proteome</keyword>
<keyword evidence="5" id="KW-0406">Ion transport</keyword>
<evidence type="ECO:0000256" key="4">
    <source>
        <dbReference type="ARBA" id="ARBA00022729"/>
    </source>
</evidence>
<dbReference type="Proteomes" id="UP001449225">
    <property type="component" value="Unassembled WGS sequence"/>
</dbReference>
<dbReference type="InterPro" id="IPR050492">
    <property type="entry name" value="Bact_metal-bind_prot9"/>
</dbReference>
<dbReference type="PANTHER" id="PTHR42953">
    <property type="entry name" value="HIGH-AFFINITY ZINC UPTAKE SYSTEM PROTEIN ZNUA-RELATED"/>
    <property type="match status" value="1"/>
</dbReference>
<evidence type="ECO:0000256" key="3">
    <source>
        <dbReference type="ARBA" id="ARBA00022448"/>
    </source>
</evidence>
<keyword evidence="3" id="KW-0813">Transport</keyword>
<evidence type="ECO:0000256" key="5">
    <source>
        <dbReference type="ARBA" id="ARBA00022906"/>
    </source>
</evidence>
<reference evidence="8 9" key="1">
    <citation type="submission" date="2024-03" db="EMBL/GenBank/DDBJ databases">
        <title>Community enrichment and isolation of bacterial strains for fucoidan degradation.</title>
        <authorList>
            <person name="Sichert A."/>
        </authorList>
    </citation>
    <scope>NUCLEOTIDE SEQUENCE [LARGE SCALE GENOMIC DNA]</scope>
    <source>
        <strain evidence="8 9">AS76</strain>
    </source>
</reference>
<comment type="caution">
    <text evidence="8">The sequence shown here is derived from an EMBL/GenBank/DDBJ whole genome shotgun (WGS) entry which is preliminary data.</text>
</comment>
<dbReference type="SUPFAM" id="SSF53807">
    <property type="entry name" value="Helical backbone' metal receptor"/>
    <property type="match status" value="1"/>
</dbReference>
<organism evidence="8 9">
    <name type="scientific">Neptuniibacter pectenicola</name>
    <dbReference type="NCBI Taxonomy" id="1806669"/>
    <lineage>
        <taxon>Bacteria</taxon>
        <taxon>Pseudomonadati</taxon>
        <taxon>Pseudomonadota</taxon>
        <taxon>Gammaproteobacteria</taxon>
        <taxon>Oceanospirillales</taxon>
        <taxon>Oceanospirillaceae</taxon>
        <taxon>Neptuniibacter</taxon>
    </lineage>
</organism>
<evidence type="ECO:0000313" key="9">
    <source>
        <dbReference type="Proteomes" id="UP001449225"/>
    </source>
</evidence>
<dbReference type="PANTHER" id="PTHR42953:SF3">
    <property type="entry name" value="HIGH-AFFINITY ZINC UPTAKE SYSTEM PROTEIN ZNUA"/>
    <property type="match status" value="1"/>
</dbReference>
<accession>A0ABU9TV38</accession>
<feature type="region of interest" description="Disordered" evidence="6">
    <location>
        <begin position="104"/>
        <end position="143"/>
    </location>
</feature>
<feature type="chain" id="PRO_5046121321" description="High-affinity zinc uptake system protein ZnuA" evidence="7">
    <location>
        <begin position="19"/>
        <end position="311"/>
    </location>
</feature>
<name>A0ABU9TV38_9GAMM</name>
<keyword evidence="5" id="KW-0864">Zinc transport</keyword>
<dbReference type="RefSeq" id="WP_342854879.1">
    <property type="nucleotide sequence ID" value="NZ_JBBMRA010000016.1"/>
</dbReference>
<evidence type="ECO:0000313" key="8">
    <source>
        <dbReference type="EMBL" id="MEM5537578.1"/>
    </source>
</evidence>
<dbReference type="Gene3D" id="3.40.50.1980">
    <property type="entry name" value="Nitrogenase molybdenum iron protein domain"/>
    <property type="match status" value="2"/>
</dbReference>
<evidence type="ECO:0000256" key="2">
    <source>
        <dbReference type="ARBA" id="ARBA00015915"/>
    </source>
</evidence>
<sequence length="311" mass="35522">MKKLAFIILFLLSPTLIAQERLQLVASVKPLQLVAHAIVADLGEVGLLIPPGASPHHYALKPSDIRVLQKADLVVWVGPDMEQFLEKTLQRYDRPVLQLMKNDEDEHEVHHEDEHEAHHEHEHQASHDEAEEDDADHHHHHGDVDPHVWMDPIYMLEAAEHIKEMLQAQFPELSDKLEANYQAFKRDLLLADKQIKQQLTPYQSNGFVVFHDAFSLFVEHYGLNQRAYFTVDPAQTPGAKKLARIERILKEPDVRCVFVEPQFKAPIVERIVDDLPVNLGRLDPLAIDVSLTEGYVGYLRSLANSIEACLQ</sequence>
<dbReference type="InterPro" id="IPR006127">
    <property type="entry name" value="ZnuA-like"/>
</dbReference>
<evidence type="ECO:0000256" key="7">
    <source>
        <dbReference type="SAM" id="SignalP"/>
    </source>
</evidence>
<keyword evidence="4 7" id="KW-0732">Signal</keyword>
<protein>
    <recommendedName>
        <fullName evidence="2">High-affinity zinc uptake system protein ZnuA</fullName>
    </recommendedName>
</protein>